<keyword evidence="8" id="KW-1185">Reference proteome</keyword>
<feature type="transmembrane region" description="Helical" evidence="6">
    <location>
        <begin position="238"/>
        <end position="259"/>
    </location>
</feature>
<proteinExistence type="predicted"/>
<feature type="transmembrane region" description="Helical" evidence="6">
    <location>
        <begin position="353"/>
        <end position="372"/>
    </location>
</feature>
<evidence type="ECO:0000313" key="8">
    <source>
        <dbReference type="Proteomes" id="UP000663929"/>
    </source>
</evidence>
<name>A0A8A4TYD7_SULCO</name>
<evidence type="ECO:0000256" key="6">
    <source>
        <dbReference type="SAM" id="Phobius"/>
    </source>
</evidence>
<dbReference type="Proteomes" id="UP000663929">
    <property type="component" value="Chromosome"/>
</dbReference>
<dbReference type="GO" id="GO:0005886">
    <property type="term" value="C:plasma membrane"/>
    <property type="evidence" value="ECO:0007669"/>
    <property type="project" value="UniProtKB-SubCell"/>
</dbReference>
<feature type="transmembrane region" description="Helical" evidence="6">
    <location>
        <begin position="39"/>
        <end position="57"/>
    </location>
</feature>
<evidence type="ECO:0000313" key="7">
    <source>
        <dbReference type="EMBL" id="QTD54347.1"/>
    </source>
</evidence>
<protein>
    <submittedName>
        <fullName evidence="7">Uncharacterized protein</fullName>
    </submittedName>
</protein>
<keyword evidence="5 6" id="KW-0472">Membrane</keyword>
<dbReference type="RefSeq" id="WP_237384441.1">
    <property type="nucleotide sequence ID" value="NZ_CP071793.1"/>
</dbReference>
<keyword evidence="4 6" id="KW-1133">Transmembrane helix</keyword>
<evidence type="ECO:0000256" key="2">
    <source>
        <dbReference type="ARBA" id="ARBA00022475"/>
    </source>
</evidence>
<feature type="transmembrane region" description="Helical" evidence="6">
    <location>
        <begin position="279"/>
        <end position="302"/>
    </location>
</feature>
<gene>
    <name evidence="7" type="ORF">J3U87_18025</name>
</gene>
<feature type="transmembrane region" description="Helical" evidence="6">
    <location>
        <begin position="160"/>
        <end position="182"/>
    </location>
</feature>
<comment type="subcellular location">
    <subcellularLocation>
        <location evidence="1">Cell membrane</location>
        <topology evidence="1">Multi-pass membrane protein</topology>
    </subcellularLocation>
</comment>
<feature type="transmembrane region" description="Helical" evidence="6">
    <location>
        <begin position="482"/>
        <end position="503"/>
    </location>
</feature>
<dbReference type="EMBL" id="CP071793">
    <property type="protein sequence ID" value="QTD54347.1"/>
    <property type="molecule type" value="Genomic_DNA"/>
</dbReference>
<sequence>MEAFLGELQKNLVRVVGNFTRLGIGLMFGLLLVRLQLSFGQDAFSIIILLGTTVGYLRIFPDIIQHAVIAELSRAYHSEDRHDMSRAFAAAGRVSALIGLTILTAVSGFALVVDQVFNIPVELLGATRYLTVCIGIQTMSIALFAPCYKILEILERFTEVNFWHMALKLSFLFAAGLVLLFVEGSQERFIICYGTLSTLFFGTVMVSIMLRAMHLLPHATFFRRDFCRDAAKRMLRTGVWNTVSNVSMVSQVVFGAFMANRFFGIHANGMYGLAIQLGGYVRMCCGGLAYGLDSIAARVLLVGKSSRRNQLIEVSTAAHAWAVLTLFPMMVLFPQEILTEWIGPQSKNPQFDYAMTANLIRLFAFGAMFHGISDAWDKILIGAGRVASYARLQLGITILAIPLSLAIALKGPEGLRFFSLSFPYTLFYPLFGLWVFPWLLSLWTQQRRWTMYRPLFKTFAVTLLPVSILFLAGLALPAEGLGLLLLAVLFGTFHVLSSGFLLVPKQYRRMGFDFLMGLRSRFGGSAAE</sequence>
<feature type="transmembrane region" description="Helical" evidence="6">
    <location>
        <begin position="188"/>
        <end position="210"/>
    </location>
</feature>
<accession>A0A8A4TYD7</accession>
<dbReference type="PANTHER" id="PTHR30250:SF26">
    <property type="entry name" value="PSMA PROTEIN"/>
    <property type="match status" value="1"/>
</dbReference>
<evidence type="ECO:0000256" key="1">
    <source>
        <dbReference type="ARBA" id="ARBA00004651"/>
    </source>
</evidence>
<reference evidence="7" key="1">
    <citation type="submission" date="2021-03" db="EMBL/GenBank/DDBJ databases">
        <title>Acanthopleuribacteraceae sp. M133.</title>
        <authorList>
            <person name="Wang G."/>
        </authorList>
    </citation>
    <scope>NUCLEOTIDE SEQUENCE</scope>
    <source>
        <strain evidence="7">M133</strain>
    </source>
</reference>
<evidence type="ECO:0000256" key="3">
    <source>
        <dbReference type="ARBA" id="ARBA00022692"/>
    </source>
</evidence>
<feature type="transmembrane region" description="Helical" evidence="6">
    <location>
        <begin position="314"/>
        <end position="333"/>
    </location>
</feature>
<feature type="transmembrane region" description="Helical" evidence="6">
    <location>
        <begin position="12"/>
        <end position="33"/>
    </location>
</feature>
<dbReference type="PANTHER" id="PTHR30250">
    <property type="entry name" value="PST FAMILY PREDICTED COLANIC ACID TRANSPORTER"/>
    <property type="match status" value="1"/>
</dbReference>
<feature type="transmembrane region" description="Helical" evidence="6">
    <location>
        <begin position="129"/>
        <end position="148"/>
    </location>
</feature>
<dbReference type="AlphaFoldDB" id="A0A8A4TYD7"/>
<dbReference type="KEGG" id="scor:J3U87_18025"/>
<feature type="transmembrane region" description="Helical" evidence="6">
    <location>
        <begin position="392"/>
        <end position="409"/>
    </location>
</feature>
<organism evidence="7 8">
    <name type="scientific">Sulfidibacter corallicola</name>
    <dbReference type="NCBI Taxonomy" id="2818388"/>
    <lineage>
        <taxon>Bacteria</taxon>
        <taxon>Pseudomonadati</taxon>
        <taxon>Acidobacteriota</taxon>
        <taxon>Holophagae</taxon>
        <taxon>Acanthopleuribacterales</taxon>
        <taxon>Acanthopleuribacteraceae</taxon>
        <taxon>Sulfidibacter</taxon>
    </lineage>
</organism>
<feature type="transmembrane region" description="Helical" evidence="6">
    <location>
        <begin position="94"/>
        <end position="117"/>
    </location>
</feature>
<evidence type="ECO:0000256" key="5">
    <source>
        <dbReference type="ARBA" id="ARBA00023136"/>
    </source>
</evidence>
<dbReference type="InterPro" id="IPR050833">
    <property type="entry name" value="Poly_Biosynth_Transport"/>
</dbReference>
<evidence type="ECO:0000256" key="4">
    <source>
        <dbReference type="ARBA" id="ARBA00022989"/>
    </source>
</evidence>
<keyword evidence="2" id="KW-1003">Cell membrane</keyword>
<feature type="transmembrane region" description="Helical" evidence="6">
    <location>
        <begin position="421"/>
        <end position="443"/>
    </location>
</feature>
<feature type="transmembrane region" description="Helical" evidence="6">
    <location>
        <begin position="455"/>
        <end position="476"/>
    </location>
</feature>
<keyword evidence="3 6" id="KW-0812">Transmembrane</keyword>